<dbReference type="AlphaFoldDB" id="A0AAE0YU47"/>
<comment type="caution">
    <text evidence="1">The sequence shown here is derived from an EMBL/GenBank/DDBJ whole genome shotgun (WGS) entry which is preliminary data.</text>
</comment>
<dbReference type="Proteomes" id="UP001283361">
    <property type="component" value="Unassembled WGS sequence"/>
</dbReference>
<keyword evidence="2" id="KW-1185">Reference proteome</keyword>
<evidence type="ECO:0000313" key="2">
    <source>
        <dbReference type="Proteomes" id="UP001283361"/>
    </source>
</evidence>
<sequence length="70" mass="7861">MKLPLTVGGSDKPTMENISKEAKETTREWIACPKCAVPTCKPGPTTVTDVWTITERQLIFTGLHWNVHCY</sequence>
<accession>A0AAE0YU47</accession>
<proteinExistence type="predicted"/>
<dbReference type="EMBL" id="JAWDGP010005499">
    <property type="protein sequence ID" value="KAK3756521.1"/>
    <property type="molecule type" value="Genomic_DNA"/>
</dbReference>
<reference evidence="1" key="1">
    <citation type="journal article" date="2023" name="G3 (Bethesda)">
        <title>A reference genome for the long-term kleptoplast-retaining sea slug Elysia crispata morphotype clarki.</title>
        <authorList>
            <person name="Eastman K.E."/>
            <person name="Pendleton A.L."/>
            <person name="Shaikh M.A."/>
            <person name="Suttiyut T."/>
            <person name="Ogas R."/>
            <person name="Tomko P."/>
            <person name="Gavelis G."/>
            <person name="Widhalm J.R."/>
            <person name="Wisecaver J.H."/>
        </authorList>
    </citation>
    <scope>NUCLEOTIDE SEQUENCE</scope>
    <source>
        <strain evidence="1">ECLA1</strain>
    </source>
</reference>
<gene>
    <name evidence="1" type="ORF">RRG08_061581</name>
</gene>
<protein>
    <submittedName>
        <fullName evidence="1">Uncharacterized protein</fullName>
    </submittedName>
</protein>
<name>A0AAE0YU47_9GAST</name>
<evidence type="ECO:0000313" key="1">
    <source>
        <dbReference type="EMBL" id="KAK3756521.1"/>
    </source>
</evidence>
<organism evidence="1 2">
    <name type="scientific">Elysia crispata</name>
    <name type="common">lettuce slug</name>
    <dbReference type="NCBI Taxonomy" id="231223"/>
    <lineage>
        <taxon>Eukaryota</taxon>
        <taxon>Metazoa</taxon>
        <taxon>Spiralia</taxon>
        <taxon>Lophotrochozoa</taxon>
        <taxon>Mollusca</taxon>
        <taxon>Gastropoda</taxon>
        <taxon>Heterobranchia</taxon>
        <taxon>Euthyneura</taxon>
        <taxon>Panpulmonata</taxon>
        <taxon>Sacoglossa</taxon>
        <taxon>Placobranchoidea</taxon>
        <taxon>Plakobranchidae</taxon>
        <taxon>Elysia</taxon>
    </lineage>
</organism>